<protein>
    <submittedName>
        <fullName evidence="1">Uncharacterized protein</fullName>
    </submittedName>
</protein>
<evidence type="ECO:0000313" key="1">
    <source>
        <dbReference type="EMBL" id="GAM60696.1"/>
    </source>
</evidence>
<dbReference type="Proteomes" id="UP000031670">
    <property type="component" value="Unassembled WGS sequence"/>
</dbReference>
<comment type="caution">
    <text evidence="1">The sequence shown here is derived from an EMBL/GenBank/DDBJ whole genome shotgun (WGS) entry which is preliminary data.</text>
</comment>
<gene>
    <name evidence="1" type="ORF">JCM19232_3638</name>
</gene>
<dbReference type="EMBL" id="BBSA01000002">
    <property type="protein sequence ID" value="GAM60696.1"/>
    <property type="molecule type" value="Genomic_DNA"/>
</dbReference>
<dbReference type="AlphaFoldDB" id="A0A0B8P380"/>
<proteinExistence type="predicted"/>
<name>A0A0B8P380_9VIBR</name>
<accession>A0A0B8P380</accession>
<sequence>MSYEGDEEYRYQNVVDERINQAVYVQTLNREFDVESMKSEFNKYLVVTDAV</sequence>
<organism evidence="1 2">
    <name type="scientific">Vibrio ishigakensis</name>
    <dbReference type="NCBI Taxonomy" id="1481914"/>
    <lineage>
        <taxon>Bacteria</taxon>
        <taxon>Pseudomonadati</taxon>
        <taxon>Pseudomonadota</taxon>
        <taxon>Gammaproteobacteria</taxon>
        <taxon>Vibrionales</taxon>
        <taxon>Vibrionaceae</taxon>
        <taxon>Vibrio</taxon>
    </lineage>
</organism>
<reference evidence="1 2" key="1">
    <citation type="submission" date="2015-01" db="EMBL/GenBank/DDBJ databases">
        <title>Vibrio sp. C5 JCM 19232 whole genome shotgun sequence.</title>
        <authorList>
            <person name="Sawabe T."/>
            <person name="Meirelles P."/>
            <person name="Feng G."/>
            <person name="Sayaka M."/>
            <person name="Hattori M."/>
            <person name="Ohkuma M."/>
        </authorList>
    </citation>
    <scope>NUCLEOTIDE SEQUENCE [LARGE SCALE GENOMIC DNA]</scope>
    <source>
        <strain evidence="1 2">JCM19232</strain>
    </source>
</reference>
<evidence type="ECO:0000313" key="2">
    <source>
        <dbReference type="Proteomes" id="UP000031670"/>
    </source>
</evidence>
<reference evidence="1 2" key="2">
    <citation type="submission" date="2015-01" db="EMBL/GenBank/DDBJ databases">
        <authorList>
            <consortium name="NBRP consortium"/>
            <person name="Sawabe T."/>
            <person name="Meirelles P."/>
            <person name="Feng G."/>
            <person name="Sayaka M."/>
            <person name="Hattori M."/>
            <person name="Ohkuma M."/>
        </authorList>
    </citation>
    <scope>NUCLEOTIDE SEQUENCE [LARGE SCALE GENOMIC DNA]</scope>
    <source>
        <strain evidence="1 2">JCM19232</strain>
    </source>
</reference>